<feature type="transmembrane region" description="Helical" evidence="6">
    <location>
        <begin position="223"/>
        <end position="246"/>
    </location>
</feature>
<evidence type="ECO:0000256" key="4">
    <source>
        <dbReference type="ARBA" id="ARBA00022989"/>
    </source>
</evidence>
<gene>
    <name evidence="7" type="ORF">ACFOLG_15320</name>
</gene>
<keyword evidence="8" id="KW-1185">Reference proteome</keyword>
<feature type="transmembrane region" description="Helical" evidence="6">
    <location>
        <begin position="128"/>
        <end position="144"/>
    </location>
</feature>
<dbReference type="PANTHER" id="PTHR42770">
    <property type="entry name" value="AMINO ACID TRANSPORTER-RELATED"/>
    <property type="match status" value="1"/>
</dbReference>
<feature type="transmembrane region" description="Helical" evidence="6">
    <location>
        <begin position="156"/>
        <end position="176"/>
    </location>
</feature>
<dbReference type="EMBL" id="JBHRXN010000036">
    <property type="protein sequence ID" value="MFC3533548.1"/>
    <property type="molecule type" value="Genomic_DNA"/>
</dbReference>
<dbReference type="Gene3D" id="1.20.1740.10">
    <property type="entry name" value="Amino acid/polyamine transporter I"/>
    <property type="match status" value="1"/>
</dbReference>
<proteinExistence type="predicted"/>
<dbReference type="PIRSF" id="PIRSF006060">
    <property type="entry name" value="AA_transporter"/>
    <property type="match status" value="1"/>
</dbReference>
<comment type="subcellular location">
    <subcellularLocation>
        <location evidence="1">Cell membrane</location>
        <topology evidence="1">Multi-pass membrane protein</topology>
    </subcellularLocation>
</comment>
<sequence>MSMSRTEHAQVELKRALGLKGAIALGVGGTIGGGIFVLVGHTTALAGPAALLAFGLAFLASLVIALPYAELACRYPQAGGGYVFVREVLGHKWGFLMGWVFWGAYLFVSGYVTQGFGGYLHMLTGTPPIWGGVGLVLGCVLINIRGVELSGKLQVLVIGLALAGLLGFAVAGAPAVDAAKFSPWMPTGLQGLLAAALIAFLAFGGFDMIAVAGEEIEHPEKNLPLAIFLTLAIVLGVYLLVAYAAVGTLDWRLLGASSAPLSDAAKVFLGPLGGRLVAVIAVLTTAATANAVLVVTSRICFAMARDGLLPYYLARVNPETATPRSAVLVCGGILIAIQLMDSHFSTSIGGFLYVLHFIPPMIVLLKLRQRGGESPLLS</sequence>
<feature type="transmembrane region" description="Helical" evidence="6">
    <location>
        <begin position="89"/>
        <end position="108"/>
    </location>
</feature>
<evidence type="ECO:0000256" key="3">
    <source>
        <dbReference type="ARBA" id="ARBA00022692"/>
    </source>
</evidence>
<evidence type="ECO:0000256" key="6">
    <source>
        <dbReference type="SAM" id="Phobius"/>
    </source>
</evidence>
<dbReference type="Pfam" id="PF13520">
    <property type="entry name" value="AA_permease_2"/>
    <property type="match status" value="1"/>
</dbReference>
<dbReference type="InterPro" id="IPR002293">
    <property type="entry name" value="AA/rel_permease1"/>
</dbReference>
<keyword evidence="3 6" id="KW-0812">Transmembrane</keyword>
<comment type="caution">
    <text evidence="7">The sequence shown here is derived from an EMBL/GenBank/DDBJ whole genome shotgun (WGS) entry which is preliminary data.</text>
</comment>
<dbReference type="InterPro" id="IPR050367">
    <property type="entry name" value="APC_superfamily"/>
</dbReference>
<protein>
    <submittedName>
        <fullName evidence="7">APC family permease</fullName>
    </submittedName>
</protein>
<accession>A0ABV7RIW4</accession>
<evidence type="ECO:0000256" key="5">
    <source>
        <dbReference type="ARBA" id="ARBA00023136"/>
    </source>
</evidence>
<reference evidence="8" key="1">
    <citation type="journal article" date="2019" name="Int. J. Syst. Evol. Microbiol.">
        <title>The Global Catalogue of Microorganisms (GCM) 10K type strain sequencing project: providing services to taxonomists for standard genome sequencing and annotation.</title>
        <authorList>
            <consortium name="The Broad Institute Genomics Platform"/>
            <consortium name="The Broad Institute Genome Sequencing Center for Infectious Disease"/>
            <person name="Wu L."/>
            <person name="Ma J."/>
        </authorList>
    </citation>
    <scope>NUCLEOTIDE SEQUENCE [LARGE SCALE GENOMIC DNA]</scope>
    <source>
        <strain evidence="8">KCTC 42742</strain>
    </source>
</reference>
<evidence type="ECO:0000256" key="1">
    <source>
        <dbReference type="ARBA" id="ARBA00004651"/>
    </source>
</evidence>
<dbReference type="Proteomes" id="UP001595741">
    <property type="component" value="Unassembled WGS sequence"/>
</dbReference>
<keyword evidence="2" id="KW-1003">Cell membrane</keyword>
<dbReference type="PANTHER" id="PTHR42770:SF11">
    <property type="entry name" value="INNER MEMBRANE TRANSPORT PROTEIN YBAT"/>
    <property type="match status" value="1"/>
</dbReference>
<keyword evidence="5 6" id="KW-0472">Membrane</keyword>
<evidence type="ECO:0000256" key="2">
    <source>
        <dbReference type="ARBA" id="ARBA00022475"/>
    </source>
</evidence>
<name>A0ABV7RIW4_9NEIS</name>
<keyword evidence="4 6" id="KW-1133">Transmembrane helix</keyword>
<dbReference type="RefSeq" id="WP_386093371.1">
    <property type="nucleotide sequence ID" value="NZ_JBHRXN010000036.1"/>
</dbReference>
<feature type="transmembrane region" description="Helical" evidence="6">
    <location>
        <begin position="45"/>
        <end position="68"/>
    </location>
</feature>
<feature type="transmembrane region" description="Helical" evidence="6">
    <location>
        <begin position="188"/>
        <end position="211"/>
    </location>
</feature>
<evidence type="ECO:0000313" key="8">
    <source>
        <dbReference type="Proteomes" id="UP001595741"/>
    </source>
</evidence>
<feature type="transmembrane region" description="Helical" evidence="6">
    <location>
        <begin position="346"/>
        <end position="365"/>
    </location>
</feature>
<feature type="transmembrane region" description="Helical" evidence="6">
    <location>
        <begin position="276"/>
        <end position="301"/>
    </location>
</feature>
<organism evidence="7 8">
    <name type="scientific">Vogesella facilis</name>
    <dbReference type="NCBI Taxonomy" id="1655232"/>
    <lineage>
        <taxon>Bacteria</taxon>
        <taxon>Pseudomonadati</taxon>
        <taxon>Pseudomonadota</taxon>
        <taxon>Betaproteobacteria</taxon>
        <taxon>Neisseriales</taxon>
        <taxon>Chromobacteriaceae</taxon>
        <taxon>Vogesella</taxon>
    </lineage>
</organism>
<feature type="transmembrane region" description="Helical" evidence="6">
    <location>
        <begin position="21"/>
        <end position="39"/>
    </location>
</feature>
<evidence type="ECO:0000313" key="7">
    <source>
        <dbReference type="EMBL" id="MFC3533548.1"/>
    </source>
</evidence>